<dbReference type="InterPro" id="IPR007170">
    <property type="entry name" value="SpoVG"/>
</dbReference>
<keyword evidence="5" id="KW-1185">Reference proteome</keyword>
<dbReference type="Pfam" id="PF04026">
    <property type="entry name" value="SpoVG"/>
    <property type="match status" value="1"/>
</dbReference>
<proteinExistence type="predicted"/>
<comment type="caution">
    <text evidence="4">The sequence shown here is derived from an EMBL/GenBank/DDBJ whole genome shotgun (WGS) entry which is preliminary data.</text>
</comment>
<evidence type="ECO:0000256" key="2">
    <source>
        <dbReference type="ARBA" id="ARBA00023210"/>
    </source>
</evidence>
<gene>
    <name evidence="4" type="ORF">BGX16_2123</name>
</gene>
<dbReference type="RefSeq" id="WP_100425998.1">
    <property type="nucleotide sequence ID" value="NZ_JAQXKX010000036.1"/>
</dbReference>
<reference evidence="4 5" key="1">
    <citation type="submission" date="2017-11" db="EMBL/GenBank/DDBJ databases">
        <title>Animal gut microbial communities from fecal samples from Wisconsin, USA.</title>
        <authorList>
            <person name="Neumann A."/>
        </authorList>
    </citation>
    <scope>NUCLEOTIDE SEQUENCE [LARGE SCALE GENOMIC DNA]</scope>
    <source>
        <strain evidence="4 5">UWS3</strain>
    </source>
</reference>
<dbReference type="Gene3D" id="3.30.1120.40">
    <property type="entry name" value="Stage V sporulation protein G"/>
    <property type="match status" value="1"/>
</dbReference>
<dbReference type="GO" id="GO:0030435">
    <property type="term" value="P:sporulation resulting in formation of a cellular spore"/>
    <property type="evidence" value="ECO:0007669"/>
    <property type="project" value="InterPro"/>
</dbReference>
<evidence type="ECO:0000256" key="1">
    <source>
        <dbReference type="ARBA" id="ARBA00022618"/>
    </source>
</evidence>
<dbReference type="GO" id="GO:0000917">
    <property type="term" value="P:division septum assembly"/>
    <property type="evidence" value="ECO:0007669"/>
    <property type="project" value="UniProtKB-KW"/>
</dbReference>
<evidence type="ECO:0000256" key="3">
    <source>
        <dbReference type="ARBA" id="ARBA00023306"/>
    </source>
</evidence>
<dbReference type="PANTHER" id="PTHR38429">
    <property type="entry name" value="SEPTATION PROTEIN SPOVG-RELATED"/>
    <property type="match status" value="1"/>
</dbReference>
<name>A0A2M9A920_9BACT</name>
<keyword evidence="3" id="KW-0131">Cell cycle</keyword>
<sequence length="114" mass="13104">MPKVKAETAEVKQEKPAKVSEFDCLVVTNVRVYPFKEGINMGHIKALARVVLNDQFELTQLRVMDGENGLFVGYPNDPFYKGEEYRSIFYPITRACREHIENCVLEKYQEVTAA</sequence>
<accession>A0A2M9A920</accession>
<keyword evidence="2" id="KW-0717">Septation</keyword>
<dbReference type="PANTHER" id="PTHR38429:SF1">
    <property type="entry name" value="SEPTATION PROTEIN SPOVG-RELATED"/>
    <property type="match status" value="1"/>
</dbReference>
<dbReference type="OrthoDB" id="9802213at2"/>
<dbReference type="SUPFAM" id="SSF160537">
    <property type="entry name" value="SpoVG-like"/>
    <property type="match status" value="1"/>
</dbReference>
<evidence type="ECO:0000313" key="4">
    <source>
        <dbReference type="EMBL" id="PJJ42107.1"/>
    </source>
</evidence>
<dbReference type="EMBL" id="PGEX01000001">
    <property type="protein sequence ID" value="PJJ42107.1"/>
    <property type="molecule type" value="Genomic_DNA"/>
</dbReference>
<dbReference type="InterPro" id="IPR036751">
    <property type="entry name" value="SpoVG_sf"/>
</dbReference>
<dbReference type="AlphaFoldDB" id="A0A2M9A920"/>
<organism evidence="4 5">
    <name type="scientific">Hallerella succinigenes</name>
    <dbReference type="NCBI Taxonomy" id="1896222"/>
    <lineage>
        <taxon>Bacteria</taxon>
        <taxon>Pseudomonadati</taxon>
        <taxon>Fibrobacterota</taxon>
        <taxon>Fibrobacteria</taxon>
        <taxon>Fibrobacterales</taxon>
        <taxon>Fibrobacteraceae</taxon>
        <taxon>Hallerella</taxon>
    </lineage>
</organism>
<evidence type="ECO:0000313" key="5">
    <source>
        <dbReference type="Proteomes" id="UP000231134"/>
    </source>
</evidence>
<dbReference type="Proteomes" id="UP000231134">
    <property type="component" value="Unassembled WGS sequence"/>
</dbReference>
<keyword evidence="1" id="KW-0132">Cell division</keyword>
<protein>
    <submittedName>
        <fullName evidence="4">Stage V sporulation protein G</fullName>
    </submittedName>
</protein>